<dbReference type="RefSeq" id="WP_027413941.1">
    <property type="nucleotide sequence ID" value="NZ_BMWS01000042.1"/>
</dbReference>
<reference evidence="1 2" key="1">
    <citation type="journal article" date="2014" name="Int. J. Syst. Evol. Microbiol.">
        <title>Complete genome sequence of Corynebacterium casei LMG S-19264T (=DSM 44701T), isolated from a smear-ripened cheese.</title>
        <authorList>
            <consortium name="US DOE Joint Genome Institute (JGI-PGF)"/>
            <person name="Walter F."/>
            <person name="Albersmeier A."/>
            <person name="Kalinowski J."/>
            <person name="Ruckert C."/>
        </authorList>
    </citation>
    <scope>NUCLEOTIDE SEQUENCE [LARGE SCALE GENOMIC DNA]</scope>
    <source>
        <strain evidence="1 2">KCTC 12285</strain>
    </source>
</reference>
<evidence type="ECO:0000313" key="2">
    <source>
        <dbReference type="Proteomes" id="UP000601108"/>
    </source>
</evidence>
<gene>
    <name evidence="1" type="ORF">GCM10007384_38140</name>
</gene>
<evidence type="ECO:0000313" key="1">
    <source>
        <dbReference type="EMBL" id="GGX33820.1"/>
    </source>
</evidence>
<sequence>MMQCNYIGNNEFETFKKIVEEKYNPGRTILTNIKTRVETSYIQYLDRFTELEAKPSSEFTVAEIEERNHLQGCYSSLTETGKPIKASIFSEQPTVLKMLCPFCLLDKPKTLDHYIGKDEFPEYSFLVKNLIPCCYDCNQIKTTKWRENNRRRFIHFYNDDFFDNQFLFSDLTIIAETPIINLSLQKPENLSDEDFQIIEWHFEDLNLIQQYKERCNSTLSTELKIIKDSSNNGLSNQQIITQLQTSESNYADDYGLNYWKSTMFQCMSQNVDELLAL</sequence>
<proteinExistence type="predicted"/>
<dbReference type="EMBL" id="BMWS01000042">
    <property type="protein sequence ID" value="GGX33820.1"/>
    <property type="molecule type" value="Genomic_DNA"/>
</dbReference>
<accession>A0A918K168</accession>
<name>A0A918K168_9FLAO</name>
<comment type="caution">
    <text evidence="1">The sequence shown here is derived from an EMBL/GenBank/DDBJ whole genome shotgun (WGS) entry which is preliminary data.</text>
</comment>
<evidence type="ECO:0008006" key="3">
    <source>
        <dbReference type="Google" id="ProtNLM"/>
    </source>
</evidence>
<protein>
    <recommendedName>
        <fullName evidence="3">HNH endonuclease</fullName>
    </recommendedName>
</protein>
<keyword evidence="2" id="KW-1185">Reference proteome</keyword>
<dbReference type="AlphaFoldDB" id="A0A918K168"/>
<dbReference type="Gene3D" id="1.10.30.50">
    <property type="match status" value="1"/>
</dbReference>
<dbReference type="Proteomes" id="UP000601108">
    <property type="component" value="Unassembled WGS sequence"/>
</dbReference>
<organism evidence="1 2">
    <name type="scientific">Aquimarina muelleri</name>
    <dbReference type="NCBI Taxonomy" id="279356"/>
    <lineage>
        <taxon>Bacteria</taxon>
        <taxon>Pseudomonadati</taxon>
        <taxon>Bacteroidota</taxon>
        <taxon>Flavobacteriia</taxon>
        <taxon>Flavobacteriales</taxon>
        <taxon>Flavobacteriaceae</taxon>
        <taxon>Aquimarina</taxon>
    </lineage>
</organism>